<sequence length="41" mass="4777">MLLIVLKTIFNILEVSHKRHFEISNAKKGVAIKKNLLQFKI</sequence>
<reference evidence="1 2" key="2">
    <citation type="submission" date="2009-02" db="EMBL/GenBank/DDBJ databases">
        <title>Draft genome sequence of Holdemania filiformis DSM 12042.</title>
        <authorList>
            <person name="Sudarsanam P."/>
            <person name="Ley R."/>
            <person name="Guruge J."/>
            <person name="Turnbaugh P.J."/>
            <person name="Mahowald M."/>
            <person name="Liep D."/>
            <person name="Gordon J."/>
        </authorList>
    </citation>
    <scope>NUCLEOTIDE SEQUENCE [LARGE SCALE GENOMIC DNA]</scope>
    <source>
        <strain evidence="1 2">DSM 12042</strain>
    </source>
</reference>
<comment type="caution">
    <text evidence="1">The sequence shown here is derived from an EMBL/GenBank/DDBJ whole genome shotgun (WGS) entry which is preliminary data.</text>
</comment>
<dbReference type="STRING" id="545696.HOLDEFILI_02169"/>
<accession>B9Y8M2</accession>
<dbReference type="EMBL" id="ACCF01000128">
    <property type="protein sequence ID" value="EEF67647.1"/>
    <property type="molecule type" value="Genomic_DNA"/>
</dbReference>
<gene>
    <name evidence="1" type="ORF">HOLDEFILI_02169</name>
</gene>
<proteinExistence type="predicted"/>
<name>B9Y8M2_9FIRM</name>
<dbReference type="AlphaFoldDB" id="B9Y8M2"/>
<dbReference type="Proteomes" id="UP000005950">
    <property type="component" value="Unassembled WGS sequence"/>
</dbReference>
<organism evidence="1 2">
    <name type="scientific">Holdemania filiformis DSM 12042</name>
    <dbReference type="NCBI Taxonomy" id="545696"/>
    <lineage>
        <taxon>Bacteria</taxon>
        <taxon>Bacillati</taxon>
        <taxon>Bacillota</taxon>
        <taxon>Erysipelotrichia</taxon>
        <taxon>Erysipelotrichales</taxon>
        <taxon>Erysipelotrichaceae</taxon>
        <taxon>Holdemania</taxon>
    </lineage>
</organism>
<reference evidence="1 2" key="1">
    <citation type="submission" date="2008-12" db="EMBL/GenBank/DDBJ databases">
        <authorList>
            <person name="Fulton L."/>
            <person name="Clifton S."/>
            <person name="Fulton B."/>
            <person name="Xu J."/>
            <person name="Minx P."/>
            <person name="Pepin K.H."/>
            <person name="Johnson M."/>
            <person name="Bhonagiri V."/>
            <person name="Nash W.E."/>
            <person name="Mardis E.R."/>
            <person name="Wilson R.K."/>
        </authorList>
    </citation>
    <scope>NUCLEOTIDE SEQUENCE [LARGE SCALE GENOMIC DNA]</scope>
    <source>
        <strain evidence="1 2">DSM 12042</strain>
    </source>
</reference>
<evidence type="ECO:0000313" key="1">
    <source>
        <dbReference type="EMBL" id="EEF67647.1"/>
    </source>
</evidence>
<protein>
    <submittedName>
        <fullName evidence="1">Uncharacterized protein</fullName>
    </submittedName>
</protein>
<evidence type="ECO:0000313" key="2">
    <source>
        <dbReference type="Proteomes" id="UP000005950"/>
    </source>
</evidence>
<dbReference type="HOGENOM" id="CLU_3271208_0_0_9"/>